<proteinExistence type="predicted"/>
<keyword evidence="3" id="KW-0732">Signal</keyword>
<keyword evidence="1" id="KW-0326">Glycosidase</keyword>
<dbReference type="GO" id="GO:0004527">
    <property type="term" value="F:exonuclease activity"/>
    <property type="evidence" value="ECO:0007669"/>
    <property type="project" value="UniProtKB-KW"/>
</dbReference>
<dbReference type="EMBL" id="JACCBF010000001">
    <property type="protein sequence ID" value="NYD29207.1"/>
    <property type="molecule type" value="Genomic_DNA"/>
</dbReference>
<evidence type="ECO:0000256" key="2">
    <source>
        <dbReference type="ARBA" id="ARBA00023326"/>
    </source>
</evidence>
<dbReference type="Pfam" id="PF03372">
    <property type="entry name" value="Exo_endo_phos"/>
    <property type="match status" value="1"/>
</dbReference>
<sequence>MRRLLSLMTVLAVSLGVLSALSPASAAGRPAAPWVSGQTVTGGSVTVSLDWDYAGPGRYEVLVSTAGPDVYPGDAVQKRVPASPTHADVPGLVPGTTYCYAVTLEGNGGERSCKVTPPASRAVVPTATSTTAATFNLRCGSKSNCNSGWKWKKRQKQVVADIDRMNADIMVFVEGHVAHKYGKKKLWIGKAMAQRGYTLACLTQKGKKRRLYSQTLYVRAGVYDVVDAKHNSTGSRFKRFGDRDHGFCQALLQHRASGKQVAVAAIHLRDGKADGTRQQETAYVVNRVTSAFPGRPTVVLGDFNSHRGLDRRGQTDTPRMVMEGAGFADASDIAAHLTYPFLNSAHAFKTDPPRSSTWPTHVDRIFVSPGITVPSWENIAVLAGGRYATPMASDHNPIKATLYIP</sequence>
<dbReference type="PROSITE" id="PS50853">
    <property type="entry name" value="FN3"/>
    <property type="match status" value="1"/>
</dbReference>
<organism evidence="5 6">
    <name type="scientific">Nocardioides kongjuensis</name>
    <dbReference type="NCBI Taxonomy" id="349522"/>
    <lineage>
        <taxon>Bacteria</taxon>
        <taxon>Bacillati</taxon>
        <taxon>Actinomycetota</taxon>
        <taxon>Actinomycetes</taxon>
        <taxon>Propionibacteriales</taxon>
        <taxon>Nocardioidaceae</taxon>
        <taxon>Nocardioides</taxon>
    </lineage>
</organism>
<reference evidence="5 6" key="1">
    <citation type="submission" date="2020-07" db="EMBL/GenBank/DDBJ databases">
        <title>Sequencing the genomes of 1000 actinobacteria strains.</title>
        <authorList>
            <person name="Klenk H.-P."/>
        </authorList>
    </citation>
    <scope>NUCLEOTIDE SEQUENCE [LARGE SCALE GENOMIC DNA]</scope>
    <source>
        <strain evidence="5 6">DSM 19082</strain>
    </source>
</reference>
<keyword evidence="5" id="KW-0540">Nuclease</keyword>
<evidence type="ECO:0000313" key="6">
    <source>
        <dbReference type="Proteomes" id="UP000582231"/>
    </source>
</evidence>
<dbReference type="GO" id="GO:0016798">
    <property type="term" value="F:hydrolase activity, acting on glycosyl bonds"/>
    <property type="evidence" value="ECO:0007669"/>
    <property type="project" value="UniProtKB-KW"/>
</dbReference>
<keyword evidence="5" id="KW-0255">Endonuclease</keyword>
<dbReference type="Gene3D" id="2.60.40.10">
    <property type="entry name" value="Immunoglobulins"/>
    <property type="match status" value="1"/>
</dbReference>
<dbReference type="GO" id="GO:0004519">
    <property type="term" value="F:endonuclease activity"/>
    <property type="evidence" value="ECO:0007669"/>
    <property type="project" value="UniProtKB-KW"/>
</dbReference>
<dbReference type="AlphaFoldDB" id="A0A852R8C8"/>
<dbReference type="Gene3D" id="3.60.10.10">
    <property type="entry name" value="Endonuclease/exonuclease/phosphatase"/>
    <property type="match status" value="1"/>
</dbReference>
<feature type="domain" description="Fibronectin type-III" evidence="4">
    <location>
        <begin position="29"/>
        <end position="126"/>
    </location>
</feature>
<name>A0A852R8C8_9ACTN</name>
<evidence type="ECO:0000256" key="1">
    <source>
        <dbReference type="ARBA" id="ARBA00023295"/>
    </source>
</evidence>
<gene>
    <name evidence="5" type="ORF">BJ958_000753</name>
</gene>
<evidence type="ECO:0000313" key="5">
    <source>
        <dbReference type="EMBL" id="NYD29207.1"/>
    </source>
</evidence>
<evidence type="ECO:0000256" key="3">
    <source>
        <dbReference type="SAM" id="SignalP"/>
    </source>
</evidence>
<dbReference type="GO" id="GO:0000272">
    <property type="term" value="P:polysaccharide catabolic process"/>
    <property type="evidence" value="ECO:0007669"/>
    <property type="project" value="UniProtKB-KW"/>
</dbReference>
<dbReference type="InterPro" id="IPR003961">
    <property type="entry name" value="FN3_dom"/>
</dbReference>
<keyword evidence="2" id="KW-0119">Carbohydrate metabolism</keyword>
<feature type="chain" id="PRO_5032510186" evidence="3">
    <location>
        <begin position="27"/>
        <end position="405"/>
    </location>
</feature>
<protein>
    <submittedName>
        <fullName evidence="5">Endonuclease/exonuclease/phosphatase family metal-dependent hydrolase</fullName>
    </submittedName>
</protein>
<dbReference type="RefSeq" id="WP_179725606.1">
    <property type="nucleotide sequence ID" value="NZ_BAABEF010000001.1"/>
</dbReference>
<keyword evidence="2" id="KW-0624">Polysaccharide degradation</keyword>
<dbReference type="Proteomes" id="UP000582231">
    <property type="component" value="Unassembled WGS sequence"/>
</dbReference>
<keyword evidence="5" id="KW-0269">Exonuclease</keyword>
<evidence type="ECO:0000259" key="4">
    <source>
        <dbReference type="PROSITE" id="PS50853"/>
    </source>
</evidence>
<dbReference type="InterPro" id="IPR036116">
    <property type="entry name" value="FN3_sf"/>
</dbReference>
<dbReference type="InterPro" id="IPR013783">
    <property type="entry name" value="Ig-like_fold"/>
</dbReference>
<dbReference type="SUPFAM" id="SSF56219">
    <property type="entry name" value="DNase I-like"/>
    <property type="match status" value="1"/>
</dbReference>
<keyword evidence="6" id="KW-1185">Reference proteome</keyword>
<dbReference type="InterPro" id="IPR005135">
    <property type="entry name" value="Endo/exonuclease/phosphatase"/>
</dbReference>
<comment type="caution">
    <text evidence="5">The sequence shown here is derived from an EMBL/GenBank/DDBJ whole genome shotgun (WGS) entry which is preliminary data.</text>
</comment>
<dbReference type="SUPFAM" id="SSF49265">
    <property type="entry name" value="Fibronectin type III"/>
    <property type="match status" value="1"/>
</dbReference>
<accession>A0A852R8C8</accession>
<dbReference type="InterPro" id="IPR036691">
    <property type="entry name" value="Endo/exonu/phosph_ase_sf"/>
</dbReference>
<feature type="signal peptide" evidence="3">
    <location>
        <begin position="1"/>
        <end position="26"/>
    </location>
</feature>
<keyword evidence="5" id="KW-0378">Hydrolase</keyword>